<dbReference type="Pfam" id="PF13333">
    <property type="entry name" value="rve_2"/>
    <property type="match status" value="1"/>
</dbReference>
<dbReference type="Proteomes" id="UP000318349">
    <property type="component" value="Unassembled WGS sequence"/>
</dbReference>
<dbReference type="AlphaFoldDB" id="A0A557RZX9"/>
<proteinExistence type="predicted"/>
<dbReference type="InterPro" id="IPR001584">
    <property type="entry name" value="Integrase_cat-core"/>
</dbReference>
<organism evidence="2 3">
    <name type="scientific">Denitromonas halophila</name>
    <dbReference type="NCBI Taxonomy" id="1629404"/>
    <lineage>
        <taxon>Bacteria</taxon>
        <taxon>Pseudomonadati</taxon>
        <taxon>Pseudomonadota</taxon>
        <taxon>Betaproteobacteria</taxon>
        <taxon>Rhodocyclales</taxon>
        <taxon>Zoogloeaceae</taxon>
        <taxon>Denitromonas</taxon>
    </lineage>
</organism>
<protein>
    <submittedName>
        <fullName evidence="2">IS3 family transposase</fullName>
    </submittedName>
</protein>
<comment type="caution">
    <text evidence="2">The sequence shown here is derived from an EMBL/GenBank/DDBJ whole genome shotgun (WGS) entry which is preliminary data.</text>
</comment>
<feature type="non-terminal residue" evidence="2">
    <location>
        <position position="1"/>
    </location>
</feature>
<evidence type="ECO:0000313" key="3">
    <source>
        <dbReference type="Proteomes" id="UP000318349"/>
    </source>
</evidence>
<gene>
    <name evidence="2" type="ORF">FHP89_20275</name>
</gene>
<dbReference type="EMBL" id="VMNI01000031">
    <property type="protein sequence ID" value="TVO70701.1"/>
    <property type="molecule type" value="Genomic_DNA"/>
</dbReference>
<evidence type="ECO:0000313" key="2">
    <source>
        <dbReference type="EMBL" id="TVO70701.1"/>
    </source>
</evidence>
<reference evidence="2 3" key="1">
    <citation type="submission" date="2019-07" db="EMBL/GenBank/DDBJ databases">
        <title>The pathways for chlorine oxyanion respiration interact through the shared metabolite chlorate.</title>
        <authorList>
            <person name="Barnum T.P."/>
            <person name="Cheng Y."/>
            <person name="Hill K.A."/>
            <person name="Lucas L.N."/>
            <person name="Carlson H.K."/>
            <person name="Coates J.D."/>
        </authorList>
    </citation>
    <scope>NUCLEOTIDE SEQUENCE [LARGE SCALE GENOMIC DNA]</scope>
    <source>
        <strain evidence="2 3">SFB-1</strain>
    </source>
</reference>
<evidence type="ECO:0000259" key="1">
    <source>
        <dbReference type="Pfam" id="PF13333"/>
    </source>
</evidence>
<sequence>RRDIFNYIEMFYNPKRRHGYAGDVSPVKFEMQYFNRL</sequence>
<accession>A0A557RZX9</accession>
<name>A0A557RZX9_9RHOO</name>
<dbReference type="GO" id="GO:0015074">
    <property type="term" value="P:DNA integration"/>
    <property type="evidence" value="ECO:0007669"/>
    <property type="project" value="InterPro"/>
</dbReference>
<feature type="domain" description="Integrase catalytic" evidence="1">
    <location>
        <begin position="3"/>
        <end position="32"/>
    </location>
</feature>